<feature type="transmembrane region" description="Helical" evidence="1">
    <location>
        <begin position="308"/>
        <end position="327"/>
    </location>
</feature>
<keyword evidence="1" id="KW-0812">Transmembrane</keyword>
<reference evidence="2 3" key="1">
    <citation type="submission" date="2017-12" db="EMBL/GenBank/DDBJ databases">
        <title>Sequencing, de novo assembly and annotation of complete genome of a new Thraustochytrid species, strain FCC1311.</title>
        <authorList>
            <person name="Sedici K."/>
            <person name="Godart F."/>
            <person name="Aiese Cigliano R."/>
            <person name="Sanseverino W."/>
            <person name="Barakat M."/>
            <person name="Ortet P."/>
            <person name="Marechal E."/>
            <person name="Cagnac O."/>
            <person name="Amato A."/>
        </authorList>
    </citation>
    <scope>NUCLEOTIDE SEQUENCE [LARGE SCALE GENOMIC DNA]</scope>
</reference>
<dbReference type="InterPro" id="IPR007498">
    <property type="entry name" value="PqiA-like"/>
</dbReference>
<feature type="transmembrane region" description="Helical" evidence="1">
    <location>
        <begin position="20"/>
        <end position="47"/>
    </location>
</feature>
<dbReference type="Proteomes" id="UP000241890">
    <property type="component" value="Unassembled WGS sequence"/>
</dbReference>
<dbReference type="AlphaFoldDB" id="A0A2R5GAF2"/>
<feature type="transmembrane region" description="Helical" evidence="1">
    <location>
        <begin position="378"/>
        <end position="404"/>
    </location>
</feature>
<keyword evidence="1" id="KW-1133">Transmembrane helix</keyword>
<feature type="transmembrane region" description="Helical" evidence="1">
    <location>
        <begin position="276"/>
        <end position="296"/>
    </location>
</feature>
<evidence type="ECO:0000256" key="1">
    <source>
        <dbReference type="SAM" id="Phobius"/>
    </source>
</evidence>
<feature type="transmembrane region" description="Helical" evidence="1">
    <location>
        <begin position="538"/>
        <end position="560"/>
    </location>
</feature>
<dbReference type="PANTHER" id="PTHR34730">
    <property type="entry name" value="UNNAMED PRODUCT"/>
    <property type="match status" value="1"/>
</dbReference>
<organism evidence="2 3">
    <name type="scientific">Hondaea fermentalgiana</name>
    <dbReference type="NCBI Taxonomy" id="2315210"/>
    <lineage>
        <taxon>Eukaryota</taxon>
        <taxon>Sar</taxon>
        <taxon>Stramenopiles</taxon>
        <taxon>Bigyra</taxon>
        <taxon>Labyrinthulomycetes</taxon>
        <taxon>Thraustochytrida</taxon>
        <taxon>Thraustochytriidae</taxon>
        <taxon>Hondaea</taxon>
    </lineage>
</organism>
<dbReference type="Pfam" id="PF04403">
    <property type="entry name" value="PqiA"/>
    <property type="match status" value="1"/>
</dbReference>
<protein>
    <submittedName>
        <fullName evidence="2">Uncharacterized protein</fullName>
    </submittedName>
</protein>
<name>A0A2R5GAF2_9STRA</name>
<feature type="transmembrane region" description="Helical" evidence="1">
    <location>
        <begin position="483"/>
        <end position="502"/>
    </location>
</feature>
<sequence>MENVDLNSKHSLHQVYPQRVSIVTLLFLLGNVGLQIYSHVGLSAVVLSNQNPGDSDSFSGIAESGAAVNDTEFQIYFCETGQYNYPDVMEECVFSFSAASLRTCLREQGVEGTDDTVDCLGVATSCVRNTCGGICACVRYPTEGAECDEEACNSCVSDDCIAPLEVCWGVSVDAFEDTDCSTIGTETERRVLDEFEASESRALADEPEDGLYVVYEVSFISSVKDAINGEAYGIAVVILICSGIWPYTKNIIMFVAWFVPMTAATRSSILKNLTRLAKWSMVDVFAVVIIVCGVRIEKTIGAGELVVLAEPRIAIVTFAIAAVWDLVQGEYMRAKHLELLERCSDQAPGTNSNKALVKSLRFSLEGSYDATCSLFGKLFWFMWCFAQVGLAFAGVAVPCMSFSITGLAASLEGTNGYEYSAGNIFSTLVSQERLDLMREPGMSVVLMIFYLVMVFLVPIAQYIVIAVASFVGWNKPLATATDIVGGFACLDVFVLSFGVVIAEWDMFINKAIGTQAQDLCPSDDVVCLGMQSEILVGFYLLVVAVILGWVSEIFFTYGFAQAFHPVEHIWIADVLFGKPATACLTKAAALPDAENQGPDVPPTAKVAEIPVASTATMN</sequence>
<dbReference type="PANTHER" id="PTHR34730:SF1">
    <property type="entry name" value="PARAQUAT-INDUCIBLE PROTEIN A"/>
    <property type="match status" value="1"/>
</dbReference>
<evidence type="ECO:0000313" key="3">
    <source>
        <dbReference type="Proteomes" id="UP000241890"/>
    </source>
</evidence>
<keyword evidence="1" id="KW-0472">Membrane</keyword>
<gene>
    <name evidence="2" type="ORF">FCC1311_042202</name>
</gene>
<keyword evidence="3" id="KW-1185">Reference proteome</keyword>
<accession>A0A2R5GAF2</accession>
<comment type="caution">
    <text evidence="2">The sequence shown here is derived from an EMBL/GenBank/DDBJ whole genome shotgun (WGS) entry which is preliminary data.</text>
</comment>
<dbReference type="EMBL" id="BEYU01000038">
    <property type="protein sequence ID" value="GBG27997.1"/>
    <property type="molecule type" value="Genomic_DNA"/>
</dbReference>
<proteinExistence type="predicted"/>
<feature type="transmembrane region" description="Helical" evidence="1">
    <location>
        <begin position="444"/>
        <end position="471"/>
    </location>
</feature>
<dbReference type="InParanoid" id="A0A2R5GAF2"/>
<dbReference type="OrthoDB" id="46101at2759"/>
<evidence type="ECO:0000313" key="2">
    <source>
        <dbReference type="EMBL" id="GBG27997.1"/>
    </source>
</evidence>